<proteinExistence type="inferred from homology"/>
<feature type="region of interest" description="Disordered" evidence="4">
    <location>
        <begin position="32"/>
        <end position="51"/>
    </location>
</feature>
<reference evidence="5" key="1">
    <citation type="submission" date="2020-05" db="EMBL/GenBank/DDBJ databases">
        <title>Phylogenomic resolution of chytrid fungi.</title>
        <authorList>
            <person name="Stajich J.E."/>
            <person name="Amses K."/>
            <person name="Simmons R."/>
            <person name="Seto K."/>
            <person name="Myers J."/>
            <person name="Bonds A."/>
            <person name="Quandt C.A."/>
            <person name="Barry K."/>
            <person name="Liu P."/>
            <person name="Grigoriev I."/>
            <person name="Longcore J.E."/>
            <person name="James T.Y."/>
        </authorList>
    </citation>
    <scope>NUCLEOTIDE SEQUENCE</scope>
    <source>
        <strain evidence="5">JEL0379</strain>
    </source>
</reference>
<dbReference type="SUPFAM" id="SSF52540">
    <property type="entry name" value="P-loop containing nucleoside triphosphate hydrolases"/>
    <property type="match status" value="1"/>
</dbReference>
<protein>
    <submittedName>
        <fullName evidence="5">Kti12, chromatin associated</fullName>
    </submittedName>
</protein>
<keyword evidence="1" id="KW-0547">Nucleotide-binding</keyword>
<feature type="compositionally biased region" description="Pro residues" evidence="4">
    <location>
        <begin position="33"/>
        <end position="48"/>
    </location>
</feature>
<evidence type="ECO:0000313" key="5">
    <source>
        <dbReference type="EMBL" id="KAJ3181215.1"/>
    </source>
</evidence>
<keyword evidence="6" id="KW-1185">Reference proteome</keyword>
<sequence>MPLIVMCGVPASGKTTRAIALKNELEAYLAATPQPPQPRAGQPAPPQISPNVTLLNEESLGIDKHTAYSSPHEEKKARGTLISAVERHLSTSTITICDSLNYIKGFRYQLYCIARALGTPQCTVYCITPHDSSTESLAYAPGVKAELTSRFEEPDSRNRWDAPLYTLLHEDPTPLADIVAAIVDRAPRAPNLSTVVKPLTETNYLHEMDRATTEVVDAVYSAQTRAGGVPGKCKLPCSAVPVDLPGRVVGLPELRRLRRQFTLLNKHHTQLDVAKVRDSFVEYLNTNM</sequence>
<dbReference type="Proteomes" id="UP001212152">
    <property type="component" value="Unassembled WGS sequence"/>
</dbReference>
<dbReference type="AlphaFoldDB" id="A0AAD5TN42"/>
<organism evidence="5 6">
    <name type="scientific">Geranomyces variabilis</name>
    <dbReference type="NCBI Taxonomy" id="109894"/>
    <lineage>
        <taxon>Eukaryota</taxon>
        <taxon>Fungi</taxon>
        <taxon>Fungi incertae sedis</taxon>
        <taxon>Chytridiomycota</taxon>
        <taxon>Chytridiomycota incertae sedis</taxon>
        <taxon>Chytridiomycetes</taxon>
        <taxon>Spizellomycetales</taxon>
        <taxon>Powellomycetaceae</taxon>
        <taxon>Geranomyces</taxon>
    </lineage>
</organism>
<evidence type="ECO:0000313" key="6">
    <source>
        <dbReference type="Proteomes" id="UP001212152"/>
    </source>
</evidence>
<dbReference type="EMBL" id="JADGJQ010000013">
    <property type="protein sequence ID" value="KAJ3181215.1"/>
    <property type="molecule type" value="Genomic_DNA"/>
</dbReference>
<gene>
    <name evidence="5" type="primary">KTI12</name>
    <name evidence="5" type="ORF">HDU87_001344</name>
</gene>
<evidence type="ECO:0000256" key="1">
    <source>
        <dbReference type="ARBA" id="ARBA00022741"/>
    </source>
</evidence>
<evidence type="ECO:0000256" key="2">
    <source>
        <dbReference type="ARBA" id="ARBA00022840"/>
    </source>
</evidence>
<evidence type="ECO:0000256" key="3">
    <source>
        <dbReference type="ARBA" id="ARBA00025768"/>
    </source>
</evidence>
<comment type="caution">
    <text evidence="5">The sequence shown here is derived from an EMBL/GenBank/DDBJ whole genome shotgun (WGS) entry which is preliminary data.</text>
</comment>
<name>A0AAD5TN42_9FUNG</name>
<dbReference type="PANTHER" id="PTHR12435">
    <property type="match status" value="1"/>
</dbReference>
<dbReference type="InterPro" id="IPR027417">
    <property type="entry name" value="P-loop_NTPase"/>
</dbReference>
<dbReference type="Pfam" id="PF08433">
    <property type="entry name" value="KTI12"/>
    <property type="match status" value="1"/>
</dbReference>
<dbReference type="Gene3D" id="3.40.50.300">
    <property type="entry name" value="P-loop containing nucleotide triphosphate hydrolases"/>
    <property type="match status" value="1"/>
</dbReference>
<accession>A0AAD5TN42</accession>
<comment type="similarity">
    <text evidence="3">Belongs to the KTI12 family.</text>
</comment>
<dbReference type="GO" id="GO:0005524">
    <property type="term" value="F:ATP binding"/>
    <property type="evidence" value="ECO:0007669"/>
    <property type="project" value="UniProtKB-KW"/>
</dbReference>
<keyword evidence="2" id="KW-0067">ATP-binding</keyword>
<dbReference type="InterPro" id="IPR013641">
    <property type="entry name" value="KTI12/PSTK"/>
</dbReference>
<evidence type="ECO:0000256" key="4">
    <source>
        <dbReference type="SAM" id="MobiDB-lite"/>
    </source>
</evidence>